<name>A0A7X9RSG7_9BACT</name>
<feature type="region of interest" description="Disordered" evidence="1">
    <location>
        <begin position="41"/>
        <end position="93"/>
    </location>
</feature>
<feature type="chain" id="PRO_5031418546" description="Ankyrin repeat domain-containing protein" evidence="2">
    <location>
        <begin position="24"/>
        <end position="502"/>
    </location>
</feature>
<dbReference type="RefSeq" id="WP_169655065.1">
    <property type="nucleotide sequence ID" value="NZ_JABANE010000006.1"/>
</dbReference>
<protein>
    <recommendedName>
        <fullName evidence="5">Ankyrin repeat domain-containing protein</fullName>
    </recommendedName>
</protein>
<reference evidence="3 4" key="1">
    <citation type="submission" date="2020-04" db="EMBL/GenBank/DDBJ databases">
        <title>Flammeovirga sp. SR4, a novel species isolated from seawater.</title>
        <authorList>
            <person name="Wang X."/>
        </authorList>
    </citation>
    <scope>NUCLEOTIDE SEQUENCE [LARGE SCALE GENOMIC DNA]</scope>
    <source>
        <strain evidence="3 4">ATCC 23126</strain>
    </source>
</reference>
<accession>A0A7X9RSG7</accession>
<evidence type="ECO:0000313" key="3">
    <source>
        <dbReference type="EMBL" id="NME67036.1"/>
    </source>
</evidence>
<feature type="compositionally biased region" description="Polar residues" evidence="1">
    <location>
        <begin position="47"/>
        <end position="60"/>
    </location>
</feature>
<organism evidence="3 4">
    <name type="scientific">Flammeovirga aprica JL-4</name>
    <dbReference type="NCBI Taxonomy" id="694437"/>
    <lineage>
        <taxon>Bacteria</taxon>
        <taxon>Pseudomonadati</taxon>
        <taxon>Bacteroidota</taxon>
        <taxon>Cytophagia</taxon>
        <taxon>Cytophagales</taxon>
        <taxon>Flammeovirgaceae</taxon>
        <taxon>Flammeovirga</taxon>
    </lineage>
</organism>
<keyword evidence="4" id="KW-1185">Reference proteome</keyword>
<evidence type="ECO:0000256" key="2">
    <source>
        <dbReference type="SAM" id="SignalP"/>
    </source>
</evidence>
<gene>
    <name evidence="3" type="ORF">HHU12_03570</name>
</gene>
<evidence type="ECO:0000256" key="1">
    <source>
        <dbReference type="SAM" id="MobiDB-lite"/>
    </source>
</evidence>
<feature type="signal peptide" evidence="2">
    <location>
        <begin position="1"/>
        <end position="23"/>
    </location>
</feature>
<dbReference type="AlphaFoldDB" id="A0A7X9RSG7"/>
<evidence type="ECO:0008006" key="5">
    <source>
        <dbReference type="Google" id="ProtNLM"/>
    </source>
</evidence>
<sequence length="502" mass="57694">MKTIIFSFFLSCLIFTFSNVSHAQFKLPKLPKEVKQAQNEVKKAKNEVNQVKKTVDSTLNTGGSKSSGTKKSTSSSSSTASKSSSSSSSSKSDNVLCDRAINGMENTEAKIMELMANREWEGYKSKLYNYNYHLKNCRKNECDDLDKYEKRYVELDSIIQVYLHELQCEKWVNGIIEENKENQEYFDKGLVDKVSSGTWMFDKIKKLEEADCGVDCTLYKEQAEKWSDIRSKYYFQENKEELFKKALHAKNYMEEINKTFERGLDPKVDTFTVKQATEALKLDVIKLLVENGVALNFEEGTAFDYVGYSSNDEEHYAVLLYLKEKGAKIENSDGEKLAFSSVRHADLNLFKAVEKYHKFTWQQYEKFYNRCKGTKLFNKDIATYIGGVLKTKNVGNNWNDYYEGIKDAALEAKMRALFDKEGYNYKVVDLKIGSDRWVIERNELTGIVVGKYLVTFIYLIDAKGVCGVKKIIFYRSYNGNSYEPMHVGARKAFTLVNCSNVN</sequence>
<comment type="caution">
    <text evidence="3">The sequence shown here is derived from an EMBL/GenBank/DDBJ whole genome shotgun (WGS) entry which is preliminary data.</text>
</comment>
<keyword evidence="2" id="KW-0732">Signal</keyword>
<feature type="compositionally biased region" description="Low complexity" evidence="1">
    <location>
        <begin position="61"/>
        <end position="92"/>
    </location>
</feature>
<evidence type="ECO:0000313" key="4">
    <source>
        <dbReference type="Proteomes" id="UP000576082"/>
    </source>
</evidence>
<proteinExistence type="predicted"/>
<dbReference type="EMBL" id="JABANE010000006">
    <property type="protein sequence ID" value="NME67036.1"/>
    <property type="molecule type" value="Genomic_DNA"/>
</dbReference>
<dbReference type="Proteomes" id="UP000576082">
    <property type="component" value="Unassembled WGS sequence"/>
</dbReference>